<name>A0ABW0DKA3_STRFI</name>
<proteinExistence type="predicted"/>
<keyword evidence="2" id="KW-1185">Reference proteome</keyword>
<evidence type="ECO:0000313" key="1">
    <source>
        <dbReference type="EMBL" id="MFC5229922.1"/>
    </source>
</evidence>
<comment type="caution">
    <text evidence="1">The sequence shown here is derived from an EMBL/GenBank/DDBJ whole genome shotgun (WGS) entry which is preliminary data.</text>
</comment>
<sequence>MDAAHLVLADVDLSECPFTGAVHLDQVRLEGACPFDKVPPAHWRRWPPRFTQRRTLAEEHHWRASRTTAAQGWNAAVPGAGHIGPAQLAPV</sequence>
<dbReference type="EMBL" id="JBHSKL010000059">
    <property type="protein sequence ID" value="MFC5229922.1"/>
    <property type="molecule type" value="Genomic_DNA"/>
</dbReference>
<dbReference type="RefSeq" id="WP_344645357.1">
    <property type="nucleotide sequence ID" value="NZ_BAAASS010000015.1"/>
</dbReference>
<organism evidence="1 2">
    <name type="scientific">Streptomyces fimbriatus</name>
    <dbReference type="NCBI Taxonomy" id="68197"/>
    <lineage>
        <taxon>Bacteria</taxon>
        <taxon>Bacillati</taxon>
        <taxon>Actinomycetota</taxon>
        <taxon>Actinomycetes</taxon>
        <taxon>Kitasatosporales</taxon>
        <taxon>Streptomycetaceae</taxon>
        <taxon>Streptomyces</taxon>
    </lineage>
</organism>
<evidence type="ECO:0000313" key="2">
    <source>
        <dbReference type="Proteomes" id="UP001596156"/>
    </source>
</evidence>
<dbReference type="Proteomes" id="UP001596156">
    <property type="component" value="Unassembled WGS sequence"/>
</dbReference>
<protein>
    <submittedName>
        <fullName evidence="1">Uncharacterized protein</fullName>
    </submittedName>
</protein>
<reference evidence="2" key="1">
    <citation type="journal article" date="2019" name="Int. J. Syst. Evol. Microbiol.">
        <title>The Global Catalogue of Microorganisms (GCM) 10K type strain sequencing project: providing services to taxonomists for standard genome sequencing and annotation.</title>
        <authorList>
            <consortium name="The Broad Institute Genomics Platform"/>
            <consortium name="The Broad Institute Genome Sequencing Center for Infectious Disease"/>
            <person name="Wu L."/>
            <person name="Ma J."/>
        </authorList>
    </citation>
    <scope>NUCLEOTIDE SEQUENCE [LARGE SCALE GENOMIC DNA]</scope>
    <source>
        <strain evidence="2">CCM 8479</strain>
    </source>
</reference>
<accession>A0ABW0DKA3</accession>
<gene>
    <name evidence="1" type="ORF">ACFPN6_36485</name>
</gene>